<dbReference type="OrthoDB" id="1467367at2"/>
<evidence type="ECO:0000256" key="5">
    <source>
        <dbReference type="ARBA" id="ARBA00022801"/>
    </source>
</evidence>
<dbReference type="Gene3D" id="3.30.1380.10">
    <property type="match status" value="1"/>
</dbReference>
<dbReference type="STRING" id="1225564.AA309_01885"/>
<protein>
    <submittedName>
        <fullName evidence="10">Peptidase</fullName>
    </submittedName>
</protein>
<dbReference type="InterPro" id="IPR009045">
    <property type="entry name" value="Zn_M74/Hedgehog-like"/>
</dbReference>
<feature type="signal peptide" evidence="9">
    <location>
        <begin position="1"/>
        <end position="21"/>
    </location>
</feature>
<dbReference type="InterPro" id="IPR005073">
    <property type="entry name" value="Peptidase_M74"/>
</dbReference>
<keyword evidence="2" id="KW-0479">Metal-binding</keyword>
<evidence type="ECO:0000256" key="1">
    <source>
        <dbReference type="ARBA" id="ARBA00022670"/>
    </source>
</evidence>
<organism evidence="10 11">
    <name type="scientific">Microvirga vignae</name>
    <dbReference type="NCBI Taxonomy" id="1225564"/>
    <lineage>
        <taxon>Bacteria</taxon>
        <taxon>Pseudomonadati</taxon>
        <taxon>Pseudomonadota</taxon>
        <taxon>Alphaproteobacteria</taxon>
        <taxon>Hyphomicrobiales</taxon>
        <taxon>Methylobacteriaceae</taxon>
        <taxon>Microvirga</taxon>
    </lineage>
</organism>
<feature type="chain" id="PRO_5002593166" evidence="9">
    <location>
        <begin position="22"/>
        <end position="303"/>
    </location>
</feature>
<dbReference type="GO" id="GO:0008237">
    <property type="term" value="F:metallopeptidase activity"/>
    <property type="evidence" value="ECO:0007669"/>
    <property type="project" value="UniProtKB-KW"/>
</dbReference>
<reference evidence="10 11" key="1">
    <citation type="submission" date="2015-05" db="EMBL/GenBank/DDBJ databases">
        <title>Draft genome sequence of Microvirga vignae strain BR3299, a novel nitrogen fixing bacteria isolated from Brazil semi-aired region.</title>
        <authorList>
            <person name="Zilli J.E."/>
            <person name="Passos S.R."/>
            <person name="Leite J."/>
            <person name="Baldani J.I."/>
            <person name="Xavier G.R."/>
            <person name="Rumjaneck N.G."/>
            <person name="Simoes-Araujo J.L."/>
        </authorList>
    </citation>
    <scope>NUCLEOTIDE SEQUENCE [LARGE SCALE GENOMIC DNA]</scope>
    <source>
        <strain evidence="10 11">BR3299</strain>
    </source>
</reference>
<comment type="caution">
    <text evidence="10">The sequence shown here is derived from an EMBL/GenBank/DDBJ whole genome shotgun (WGS) entry which is preliminary data.</text>
</comment>
<feature type="disulfide bond" evidence="8">
    <location>
        <begin position="215"/>
        <end position="263"/>
    </location>
</feature>
<evidence type="ECO:0000313" key="10">
    <source>
        <dbReference type="EMBL" id="KLK94735.1"/>
    </source>
</evidence>
<evidence type="ECO:0000256" key="4">
    <source>
        <dbReference type="ARBA" id="ARBA00022764"/>
    </source>
</evidence>
<dbReference type="GO" id="GO:0030288">
    <property type="term" value="C:outer membrane-bounded periplasmic space"/>
    <property type="evidence" value="ECO:0007669"/>
    <property type="project" value="InterPro"/>
</dbReference>
<keyword evidence="11" id="KW-1185">Reference proteome</keyword>
<accession>A0A0H1RHL3</accession>
<evidence type="ECO:0000256" key="9">
    <source>
        <dbReference type="SAM" id="SignalP"/>
    </source>
</evidence>
<dbReference type="NCBIfam" id="NF006947">
    <property type="entry name" value="PRK09429.1"/>
    <property type="match status" value="1"/>
</dbReference>
<sequence>MNPIRSLAFIAALVIGGSAAAQDKGTLDPQPLPPLANPNDPSLAAKELFGRRTAPASLQARSIGSYARGCVAGAAAIPVDGETWQVMRLSRNRNWGHPQLIALLQRLSARVPSINGWPGLLIGDISQPRGGPMITGHASHQIGLDADVWLTPMPDRRLSQLEREEMSATNMVRSDWLDVDPAVWTPQHTALIRAAASEKSVARIFVNPAIKRALCREAGQDRGWLSKVRPMFGHNYHFHIRIACPAGDANCSDQDPPPRGDGCGEELARWFTPEMLHPKPGKPRPPLTMAQLPEECRRVLVSP</sequence>
<evidence type="ECO:0000256" key="8">
    <source>
        <dbReference type="PIRSR" id="PIRSR018455-2"/>
    </source>
</evidence>
<keyword evidence="3 9" id="KW-0732">Signal</keyword>
<dbReference type="PATRIC" id="fig|1225564.3.peg.4972"/>
<evidence type="ECO:0000256" key="2">
    <source>
        <dbReference type="ARBA" id="ARBA00022723"/>
    </source>
</evidence>
<gene>
    <name evidence="10" type="ORF">AA309_01885</name>
</gene>
<keyword evidence="8" id="KW-1015">Disulfide bond</keyword>
<dbReference type="RefSeq" id="WP_047187283.1">
    <property type="nucleotide sequence ID" value="NZ_LCYG01000005.1"/>
</dbReference>
<keyword evidence="7" id="KW-0482">Metalloprotease</keyword>
<dbReference type="GO" id="GO:0006508">
    <property type="term" value="P:proteolysis"/>
    <property type="evidence" value="ECO:0007669"/>
    <property type="project" value="UniProtKB-KW"/>
</dbReference>
<evidence type="ECO:0000313" key="11">
    <source>
        <dbReference type="Proteomes" id="UP000035489"/>
    </source>
</evidence>
<dbReference type="GO" id="GO:0046872">
    <property type="term" value="F:metal ion binding"/>
    <property type="evidence" value="ECO:0007669"/>
    <property type="project" value="UniProtKB-KW"/>
</dbReference>
<evidence type="ECO:0000256" key="7">
    <source>
        <dbReference type="ARBA" id="ARBA00023049"/>
    </source>
</evidence>
<evidence type="ECO:0000256" key="6">
    <source>
        <dbReference type="ARBA" id="ARBA00022833"/>
    </source>
</evidence>
<feature type="disulfide bond" evidence="8">
    <location>
        <begin position="244"/>
        <end position="251"/>
    </location>
</feature>
<dbReference type="Pfam" id="PF03411">
    <property type="entry name" value="Peptidase_M74"/>
    <property type="match status" value="1"/>
</dbReference>
<dbReference type="GO" id="GO:0004252">
    <property type="term" value="F:serine-type endopeptidase activity"/>
    <property type="evidence" value="ECO:0007669"/>
    <property type="project" value="InterPro"/>
</dbReference>
<dbReference type="AlphaFoldDB" id="A0A0H1RHL3"/>
<keyword evidence="5" id="KW-0378">Hydrolase</keyword>
<dbReference type="EMBL" id="LCYG01000005">
    <property type="protein sequence ID" value="KLK94735.1"/>
    <property type="molecule type" value="Genomic_DNA"/>
</dbReference>
<keyword evidence="1" id="KW-0645">Protease</keyword>
<keyword evidence="4" id="KW-0574">Periplasm</keyword>
<dbReference type="PIRSF" id="PIRSF018455">
    <property type="entry name" value="MepA"/>
    <property type="match status" value="1"/>
</dbReference>
<name>A0A0H1RHL3_9HYPH</name>
<keyword evidence="6" id="KW-0862">Zinc</keyword>
<dbReference type="Proteomes" id="UP000035489">
    <property type="component" value="Unassembled WGS sequence"/>
</dbReference>
<proteinExistence type="predicted"/>
<feature type="disulfide bond" evidence="8">
    <location>
        <begin position="70"/>
        <end position="296"/>
    </location>
</feature>
<evidence type="ECO:0000256" key="3">
    <source>
        <dbReference type="ARBA" id="ARBA00022729"/>
    </source>
</evidence>
<dbReference type="SUPFAM" id="SSF55166">
    <property type="entry name" value="Hedgehog/DD-peptidase"/>
    <property type="match status" value="1"/>
</dbReference>